<keyword evidence="2" id="KW-1185">Reference proteome</keyword>
<name>A0ABU7E092_9TELE</name>
<dbReference type="Proteomes" id="UP001352852">
    <property type="component" value="Unassembled WGS sequence"/>
</dbReference>
<organism evidence="1 2">
    <name type="scientific">Characodon lateralis</name>
    <dbReference type="NCBI Taxonomy" id="208331"/>
    <lineage>
        <taxon>Eukaryota</taxon>
        <taxon>Metazoa</taxon>
        <taxon>Chordata</taxon>
        <taxon>Craniata</taxon>
        <taxon>Vertebrata</taxon>
        <taxon>Euteleostomi</taxon>
        <taxon>Actinopterygii</taxon>
        <taxon>Neopterygii</taxon>
        <taxon>Teleostei</taxon>
        <taxon>Neoteleostei</taxon>
        <taxon>Acanthomorphata</taxon>
        <taxon>Ovalentaria</taxon>
        <taxon>Atherinomorphae</taxon>
        <taxon>Cyprinodontiformes</taxon>
        <taxon>Goodeidae</taxon>
        <taxon>Characodon</taxon>
    </lineage>
</organism>
<proteinExistence type="predicted"/>
<gene>
    <name evidence="1" type="ORF">CHARACLAT_013431</name>
</gene>
<comment type="caution">
    <text evidence="1">The sequence shown here is derived from an EMBL/GenBank/DDBJ whole genome shotgun (WGS) entry which is preliminary data.</text>
</comment>
<evidence type="ECO:0000313" key="2">
    <source>
        <dbReference type="Proteomes" id="UP001352852"/>
    </source>
</evidence>
<dbReference type="EMBL" id="JAHUTJ010041954">
    <property type="protein sequence ID" value="MED6280698.1"/>
    <property type="molecule type" value="Genomic_DNA"/>
</dbReference>
<evidence type="ECO:0000313" key="1">
    <source>
        <dbReference type="EMBL" id="MED6280698.1"/>
    </source>
</evidence>
<sequence>MGWREKGEKGIHTDCIARKSLSLRHMHSRVTICGRTLQDVALLPSGRRVEICQTSLNNLSFLRAKTLYTLYACDTEILIA</sequence>
<reference evidence="1 2" key="1">
    <citation type="submission" date="2021-06" db="EMBL/GenBank/DDBJ databases">
        <authorList>
            <person name="Palmer J.M."/>
        </authorList>
    </citation>
    <scope>NUCLEOTIDE SEQUENCE [LARGE SCALE GENOMIC DNA]</scope>
    <source>
        <strain evidence="1 2">CL_MEX2019</strain>
        <tissue evidence="1">Muscle</tissue>
    </source>
</reference>
<protein>
    <submittedName>
        <fullName evidence="1">Uncharacterized protein</fullName>
    </submittedName>
</protein>
<accession>A0ABU7E092</accession>